<evidence type="ECO:0000313" key="2">
    <source>
        <dbReference type="EMBL" id="PAF54597.1"/>
    </source>
</evidence>
<organism evidence="2 3">
    <name type="scientific">Mycoplasmopsis agassizii</name>
    <dbReference type="NCBI Taxonomy" id="33922"/>
    <lineage>
        <taxon>Bacteria</taxon>
        <taxon>Bacillati</taxon>
        <taxon>Mycoplasmatota</taxon>
        <taxon>Mycoplasmoidales</taxon>
        <taxon>Metamycoplasmataceae</taxon>
        <taxon>Mycoplasmopsis</taxon>
    </lineage>
</organism>
<feature type="region of interest" description="Disordered" evidence="1">
    <location>
        <begin position="231"/>
        <end position="259"/>
    </location>
</feature>
<dbReference type="EMBL" id="NQMN01000004">
    <property type="protein sequence ID" value="PAF54597.1"/>
    <property type="molecule type" value="Genomic_DNA"/>
</dbReference>
<gene>
    <name evidence="2" type="ORF">CJF60_05105</name>
</gene>
<keyword evidence="3" id="KW-1185">Reference proteome</keyword>
<accession>A0ABX4H455</accession>
<dbReference type="Proteomes" id="UP000217033">
    <property type="component" value="Unassembled WGS sequence"/>
</dbReference>
<feature type="compositionally biased region" description="Low complexity" evidence="1">
    <location>
        <begin position="234"/>
        <end position="252"/>
    </location>
</feature>
<sequence length="259" mass="29489">MSVDHIRHFTYDTRQSGEKEKQDIEFTFENFETLAKWREFIKKVAEALKNSPQKLDAFSNAMGDRLVDEITTKLTDITTSTKIFYIMPYKNSEIVYVYEGDYLAASKTGDKAEFPMVRHTQDARFEIGATQYTLIFSGFQDYNDQIKTNGKPWNKDKKKSDQSIKGNGVSNSYFEIDGVKWWFNGDEKAELLLGNPYPETSGDTPTSDRYQTGLAVAIRFLLEAIITKDTMSRTPVETPEVTPEVTPSEPTENTGESNS</sequence>
<name>A0ABX4H455_9BACT</name>
<evidence type="ECO:0000313" key="3">
    <source>
        <dbReference type="Proteomes" id="UP000217033"/>
    </source>
</evidence>
<comment type="caution">
    <text evidence="2">The sequence shown here is derived from an EMBL/GenBank/DDBJ whole genome shotgun (WGS) entry which is preliminary data.</text>
</comment>
<proteinExistence type="predicted"/>
<protein>
    <submittedName>
        <fullName evidence="2">Uncharacterized protein</fullName>
    </submittedName>
</protein>
<evidence type="ECO:0000256" key="1">
    <source>
        <dbReference type="SAM" id="MobiDB-lite"/>
    </source>
</evidence>
<reference evidence="2" key="1">
    <citation type="submission" date="2017-08" db="EMBL/GenBank/DDBJ databases">
        <authorList>
            <person name="Alvarez-Ponce D."/>
            <person name="Weitzman C.L."/>
            <person name="Tillett R.L."/>
            <person name="Sandmeier F.C."/>
            <person name="Tracy C.R."/>
        </authorList>
    </citation>
    <scope>NUCLEOTIDE SEQUENCE [LARGE SCALE GENOMIC DNA]</scope>
    <source>
        <strain evidence="2">PS6</strain>
    </source>
</reference>